<dbReference type="Gene3D" id="3.10.580.10">
    <property type="entry name" value="CBS-domain"/>
    <property type="match status" value="1"/>
</dbReference>
<dbReference type="Proteomes" id="UP000002601">
    <property type="component" value="Chromosome"/>
</dbReference>
<accession>C6BSU7</accession>
<feature type="domain" description="CBS" evidence="2">
    <location>
        <begin position="10"/>
        <end position="77"/>
    </location>
</feature>
<organism evidence="3 4">
    <name type="scientific">Maridesulfovibrio salexigens (strain ATCC 14822 / DSM 2638 / NCIMB 8403 / VKM B-1763)</name>
    <name type="common">Desulfovibrio salexigens</name>
    <dbReference type="NCBI Taxonomy" id="526222"/>
    <lineage>
        <taxon>Bacteria</taxon>
        <taxon>Pseudomonadati</taxon>
        <taxon>Thermodesulfobacteriota</taxon>
        <taxon>Desulfovibrionia</taxon>
        <taxon>Desulfovibrionales</taxon>
        <taxon>Desulfovibrionaceae</taxon>
        <taxon>Maridesulfovibrio</taxon>
    </lineage>
</organism>
<evidence type="ECO:0000313" key="4">
    <source>
        <dbReference type="Proteomes" id="UP000002601"/>
    </source>
</evidence>
<evidence type="ECO:0000313" key="3">
    <source>
        <dbReference type="EMBL" id="ACS81553.1"/>
    </source>
</evidence>
<keyword evidence="1" id="KW-0129">CBS domain</keyword>
<dbReference type="SUPFAM" id="SSF54631">
    <property type="entry name" value="CBS-domain pair"/>
    <property type="match status" value="1"/>
</dbReference>
<name>C6BSU7_MARSD</name>
<reference evidence="3 4" key="1">
    <citation type="submission" date="2009-06" db="EMBL/GenBank/DDBJ databases">
        <title>Complete sequence of Desulfovibrio salexigens DSM 2638.</title>
        <authorList>
            <consortium name="US DOE Joint Genome Institute"/>
            <person name="Lucas S."/>
            <person name="Copeland A."/>
            <person name="Lapidus A."/>
            <person name="Glavina del Rio T."/>
            <person name="Tice H."/>
            <person name="Bruce D."/>
            <person name="Goodwin L."/>
            <person name="Pitluck S."/>
            <person name="Munk A.C."/>
            <person name="Brettin T."/>
            <person name="Detter J.C."/>
            <person name="Han C."/>
            <person name="Tapia R."/>
            <person name="Larimer F."/>
            <person name="Land M."/>
            <person name="Hauser L."/>
            <person name="Kyrpides N."/>
            <person name="Anderson I."/>
            <person name="Wall J.D."/>
            <person name="Arkin A.P."/>
            <person name="Dehal P."/>
            <person name="Chivian D."/>
            <person name="Giles B."/>
            <person name="Hazen T.C."/>
        </authorList>
    </citation>
    <scope>NUCLEOTIDE SEQUENCE [LARGE SCALE GENOMIC DNA]</scope>
    <source>
        <strain evidence="4">ATCC 14822 / DSM 2638 / NCIMB 8403 / VKM B-1763</strain>
    </source>
</reference>
<evidence type="ECO:0000259" key="2">
    <source>
        <dbReference type="PROSITE" id="PS51371"/>
    </source>
</evidence>
<dbReference type="InterPro" id="IPR000644">
    <property type="entry name" value="CBS_dom"/>
</dbReference>
<dbReference type="PROSITE" id="PS51371">
    <property type="entry name" value="CBS"/>
    <property type="match status" value="1"/>
</dbReference>
<dbReference type="OrthoDB" id="5470806at2"/>
<dbReference type="EMBL" id="CP001649">
    <property type="protein sequence ID" value="ACS81553.1"/>
    <property type="molecule type" value="Genomic_DNA"/>
</dbReference>
<gene>
    <name evidence="3" type="ordered locus">Desal_3507</name>
</gene>
<dbReference type="STRING" id="526222.Desal_3507"/>
<evidence type="ECO:0000256" key="1">
    <source>
        <dbReference type="PROSITE-ProRule" id="PRU00703"/>
    </source>
</evidence>
<dbReference type="KEGG" id="dsa:Desal_3507"/>
<dbReference type="AlphaFoldDB" id="C6BSU7"/>
<protein>
    <submittedName>
        <fullName evidence="3">CBS domain containing protein</fullName>
    </submittedName>
</protein>
<dbReference type="RefSeq" id="WP_015853369.1">
    <property type="nucleotide sequence ID" value="NC_012881.1"/>
</dbReference>
<keyword evidence="4" id="KW-1185">Reference proteome</keyword>
<dbReference type="InterPro" id="IPR046342">
    <property type="entry name" value="CBS_dom_sf"/>
</dbReference>
<dbReference type="Pfam" id="PF00571">
    <property type="entry name" value="CBS"/>
    <property type="match status" value="2"/>
</dbReference>
<sequence length="184" mass="20817">MKNFKAKDLMIPADEYCRVKKDTTLHEAMAQLVIQSEEKGLSHPHRDLLVEDENGKIIGKVTMLDIFKSMEPSYFKMENNGHQGALSKEYVQKVYTDFNLWSEPMSTLCQKCAALKVADLMHTPHLSEMINEDDSIDKALHSFVLGLHQPILVQKDGNVTGVLRLGDIFENIRKAILACEIETA</sequence>
<dbReference type="eggNOG" id="COG0517">
    <property type="taxonomic scope" value="Bacteria"/>
</dbReference>
<dbReference type="HOGENOM" id="CLU_040681_8_0_7"/>
<proteinExistence type="predicted"/>